<organism evidence="2">
    <name type="scientific">marine sediment metagenome</name>
    <dbReference type="NCBI Taxonomy" id="412755"/>
    <lineage>
        <taxon>unclassified sequences</taxon>
        <taxon>metagenomes</taxon>
        <taxon>ecological metagenomes</taxon>
    </lineage>
</organism>
<proteinExistence type="predicted"/>
<dbReference type="SMART" id="SM00358">
    <property type="entry name" value="DSRM"/>
    <property type="match status" value="1"/>
</dbReference>
<name>X1UXA8_9ZZZZ</name>
<dbReference type="EMBL" id="BARW01030303">
    <property type="protein sequence ID" value="GAJ04516.1"/>
    <property type="molecule type" value="Genomic_DNA"/>
</dbReference>
<dbReference type="Pfam" id="PF00035">
    <property type="entry name" value="dsrm"/>
    <property type="match status" value="1"/>
</dbReference>
<sequence length="59" mass="6719">MKCLPEYCLIKEKGPDHKKIFSIEVRLKKIVYGTGTGENKKEAEQEAAQDALKKLEVIK</sequence>
<dbReference type="InterPro" id="IPR014720">
    <property type="entry name" value="dsRBD_dom"/>
</dbReference>
<gene>
    <name evidence="2" type="ORF">S12H4_48478</name>
</gene>
<reference evidence="2" key="1">
    <citation type="journal article" date="2014" name="Front. Microbiol.">
        <title>High frequency of phylogenetically diverse reductive dehalogenase-homologous genes in deep subseafloor sedimentary metagenomes.</title>
        <authorList>
            <person name="Kawai M."/>
            <person name="Futagami T."/>
            <person name="Toyoda A."/>
            <person name="Takaki Y."/>
            <person name="Nishi S."/>
            <person name="Hori S."/>
            <person name="Arai W."/>
            <person name="Tsubouchi T."/>
            <person name="Morono Y."/>
            <person name="Uchiyama I."/>
            <person name="Ito T."/>
            <person name="Fujiyama A."/>
            <person name="Inagaki F."/>
            <person name="Takami H."/>
        </authorList>
    </citation>
    <scope>NUCLEOTIDE SEQUENCE</scope>
    <source>
        <strain evidence="2">Expedition CK06-06</strain>
    </source>
</reference>
<protein>
    <recommendedName>
        <fullName evidence="1">DRBM domain-containing protein</fullName>
    </recommendedName>
</protein>
<dbReference type="PROSITE" id="PS50137">
    <property type="entry name" value="DS_RBD"/>
    <property type="match status" value="1"/>
</dbReference>
<comment type="caution">
    <text evidence="2">The sequence shown here is derived from an EMBL/GenBank/DDBJ whole genome shotgun (WGS) entry which is preliminary data.</text>
</comment>
<dbReference type="Gene3D" id="3.30.160.20">
    <property type="match status" value="1"/>
</dbReference>
<accession>X1UXA8</accession>
<feature type="domain" description="DRBM" evidence="1">
    <location>
        <begin position="1"/>
        <end position="57"/>
    </location>
</feature>
<dbReference type="SUPFAM" id="SSF54768">
    <property type="entry name" value="dsRNA-binding domain-like"/>
    <property type="match status" value="1"/>
</dbReference>
<evidence type="ECO:0000259" key="1">
    <source>
        <dbReference type="PROSITE" id="PS50137"/>
    </source>
</evidence>
<dbReference type="CDD" id="cd10845">
    <property type="entry name" value="DSRM_RNAse_III_family"/>
    <property type="match status" value="1"/>
</dbReference>
<dbReference type="AlphaFoldDB" id="X1UXA8"/>
<evidence type="ECO:0000313" key="2">
    <source>
        <dbReference type="EMBL" id="GAJ04516.1"/>
    </source>
</evidence>